<gene>
    <name evidence="1" type="ORF">K470DRAFT_253935</name>
</gene>
<sequence>MNRLPRSHCSSTGTLKKPDFPDVLPLDLLPHVLTFMDIRTVQAFKTAISNRGLQRYHGIMHYFDKKVSVVDYLDKNFGNGVRLLEAMSKSYAFLSGSTIARVTLCREVSQKILIGTFTFPMIRSIPEHS</sequence>
<dbReference type="AlphaFoldDB" id="A0A6A7CA09"/>
<keyword evidence="2" id="KW-1185">Reference proteome</keyword>
<accession>A0A6A7CA09</accession>
<reference evidence="1" key="1">
    <citation type="journal article" date="2020" name="Stud. Mycol.">
        <title>101 Dothideomycetes genomes: a test case for predicting lifestyles and emergence of pathogens.</title>
        <authorList>
            <person name="Haridas S."/>
            <person name="Albert R."/>
            <person name="Binder M."/>
            <person name="Bloem J."/>
            <person name="Labutti K."/>
            <person name="Salamov A."/>
            <person name="Andreopoulos B."/>
            <person name="Baker S."/>
            <person name="Barry K."/>
            <person name="Bills G."/>
            <person name="Bluhm B."/>
            <person name="Cannon C."/>
            <person name="Castanera R."/>
            <person name="Culley D."/>
            <person name="Daum C."/>
            <person name="Ezra D."/>
            <person name="Gonzalez J."/>
            <person name="Henrissat B."/>
            <person name="Kuo A."/>
            <person name="Liang C."/>
            <person name="Lipzen A."/>
            <person name="Lutzoni F."/>
            <person name="Magnuson J."/>
            <person name="Mondo S."/>
            <person name="Nolan M."/>
            <person name="Ohm R."/>
            <person name="Pangilinan J."/>
            <person name="Park H.-J."/>
            <person name="Ramirez L."/>
            <person name="Alfaro M."/>
            <person name="Sun H."/>
            <person name="Tritt A."/>
            <person name="Yoshinaga Y."/>
            <person name="Zwiers L.-H."/>
            <person name="Turgeon B."/>
            <person name="Goodwin S."/>
            <person name="Spatafora J."/>
            <person name="Crous P."/>
            <person name="Grigoriev I."/>
        </authorList>
    </citation>
    <scope>NUCLEOTIDE SEQUENCE</scope>
    <source>
        <strain evidence="1">CBS 480.64</strain>
    </source>
</reference>
<evidence type="ECO:0000313" key="2">
    <source>
        <dbReference type="Proteomes" id="UP000799421"/>
    </source>
</evidence>
<organism evidence="1 2">
    <name type="scientific">Piedraia hortae CBS 480.64</name>
    <dbReference type="NCBI Taxonomy" id="1314780"/>
    <lineage>
        <taxon>Eukaryota</taxon>
        <taxon>Fungi</taxon>
        <taxon>Dikarya</taxon>
        <taxon>Ascomycota</taxon>
        <taxon>Pezizomycotina</taxon>
        <taxon>Dothideomycetes</taxon>
        <taxon>Dothideomycetidae</taxon>
        <taxon>Capnodiales</taxon>
        <taxon>Piedraiaceae</taxon>
        <taxon>Piedraia</taxon>
    </lineage>
</organism>
<evidence type="ECO:0000313" key="1">
    <source>
        <dbReference type="EMBL" id="KAF2864270.1"/>
    </source>
</evidence>
<proteinExistence type="predicted"/>
<dbReference type="Proteomes" id="UP000799421">
    <property type="component" value="Unassembled WGS sequence"/>
</dbReference>
<evidence type="ECO:0008006" key="3">
    <source>
        <dbReference type="Google" id="ProtNLM"/>
    </source>
</evidence>
<protein>
    <recommendedName>
        <fullName evidence="3">F-box domain-containing protein</fullName>
    </recommendedName>
</protein>
<dbReference type="EMBL" id="MU005957">
    <property type="protein sequence ID" value="KAF2864270.1"/>
    <property type="molecule type" value="Genomic_DNA"/>
</dbReference>
<name>A0A6A7CA09_9PEZI</name>